<evidence type="ECO:0000259" key="2">
    <source>
        <dbReference type="SMART" id="SM00014"/>
    </source>
</evidence>
<dbReference type="SUPFAM" id="SSF48317">
    <property type="entry name" value="Acid phosphatase/Vanadium-dependent haloperoxidase"/>
    <property type="match status" value="1"/>
</dbReference>
<dbReference type="CDD" id="cd03385">
    <property type="entry name" value="PAP2_BcrC_like"/>
    <property type="match status" value="1"/>
</dbReference>
<evidence type="ECO:0000313" key="3">
    <source>
        <dbReference type="EMBL" id="RNB85993.1"/>
    </source>
</evidence>
<protein>
    <submittedName>
        <fullName evidence="3">Undecaprenyl-diphosphatase</fullName>
    </submittedName>
</protein>
<reference evidence="3 4" key="1">
    <citation type="submission" date="2018-10" db="EMBL/GenBank/DDBJ databases">
        <title>Phylogenomics of Brevibacillus.</title>
        <authorList>
            <person name="Dunlap C."/>
        </authorList>
    </citation>
    <scope>NUCLEOTIDE SEQUENCE [LARGE SCALE GENOMIC DNA]</scope>
    <source>
        <strain evidence="3 4">JCM 15085</strain>
    </source>
</reference>
<feature type="domain" description="Phosphatidic acid phosphatase type 2/haloperoxidase" evidence="2">
    <location>
        <begin position="62"/>
        <end position="166"/>
    </location>
</feature>
<dbReference type="InterPro" id="IPR036938">
    <property type="entry name" value="PAP2/HPO_sf"/>
</dbReference>
<name>A0A3M8DDB6_9BACL</name>
<evidence type="ECO:0000256" key="1">
    <source>
        <dbReference type="SAM" id="Phobius"/>
    </source>
</evidence>
<keyword evidence="1" id="KW-1133">Transmembrane helix</keyword>
<dbReference type="PANTHER" id="PTHR14969">
    <property type="entry name" value="SPHINGOSINE-1-PHOSPHATE PHOSPHOHYDROLASE"/>
    <property type="match status" value="1"/>
</dbReference>
<feature type="transmembrane region" description="Helical" evidence="1">
    <location>
        <begin position="102"/>
        <end position="121"/>
    </location>
</feature>
<dbReference type="Gene3D" id="1.20.144.10">
    <property type="entry name" value="Phosphatidic acid phosphatase type 2/haloperoxidase"/>
    <property type="match status" value="1"/>
</dbReference>
<dbReference type="GO" id="GO:0005886">
    <property type="term" value="C:plasma membrane"/>
    <property type="evidence" value="ECO:0007669"/>
    <property type="project" value="InterPro"/>
</dbReference>
<dbReference type="GO" id="GO:0050380">
    <property type="term" value="F:undecaprenyl-diphosphatase activity"/>
    <property type="evidence" value="ECO:0007669"/>
    <property type="project" value="InterPro"/>
</dbReference>
<keyword evidence="1" id="KW-0812">Transmembrane</keyword>
<dbReference type="PANTHER" id="PTHR14969:SF13">
    <property type="entry name" value="AT30094P"/>
    <property type="match status" value="1"/>
</dbReference>
<keyword evidence="1" id="KW-0472">Membrane</keyword>
<dbReference type="InterPro" id="IPR000326">
    <property type="entry name" value="PAP2/HPO"/>
</dbReference>
<feature type="transmembrane region" description="Helical" evidence="1">
    <location>
        <begin position="155"/>
        <end position="174"/>
    </location>
</feature>
<sequence length="199" mass="22624">MNLWEINISFFRSINDLGKTYSFLDPVFYTLAEHTVFLLALAVLCYWFTRRHDNRVMVISGGLSFIMAEILAKIAGLIHYNSQPFAELPDVHQLVQKTVNNSFPSDHTILFFTFCFTFWLFGKKFRLAWLLLACCVAISRIGVGVHYPFDVLTGALFGMISAIFAYKFVPGALLTQKLLAFYNKAEQAVLPGKDKAKDM</sequence>
<dbReference type="SMART" id="SM00014">
    <property type="entry name" value="acidPPc"/>
    <property type="match status" value="1"/>
</dbReference>
<comment type="caution">
    <text evidence="3">The sequence shown here is derived from an EMBL/GenBank/DDBJ whole genome shotgun (WGS) entry which is preliminary data.</text>
</comment>
<dbReference type="EMBL" id="RHHT01000002">
    <property type="protein sequence ID" value="RNB85993.1"/>
    <property type="molecule type" value="Genomic_DNA"/>
</dbReference>
<dbReference type="RefSeq" id="WP_122911511.1">
    <property type="nucleotide sequence ID" value="NZ_RHHT01000002.1"/>
</dbReference>
<dbReference type="Proteomes" id="UP000281915">
    <property type="component" value="Unassembled WGS sequence"/>
</dbReference>
<dbReference type="AlphaFoldDB" id="A0A3M8DDB6"/>
<organism evidence="3 4">
    <name type="scientific">Brevibacillus panacihumi</name>
    <dbReference type="NCBI Taxonomy" id="497735"/>
    <lineage>
        <taxon>Bacteria</taxon>
        <taxon>Bacillati</taxon>
        <taxon>Bacillota</taxon>
        <taxon>Bacilli</taxon>
        <taxon>Bacillales</taxon>
        <taxon>Paenibacillaceae</taxon>
        <taxon>Brevibacillus</taxon>
    </lineage>
</organism>
<evidence type="ECO:0000313" key="4">
    <source>
        <dbReference type="Proteomes" id="UP000281915"/>
    </source>
</evidence>
<feature type="transmembrane region" description="Helical" evidence="1">
    <location>
        <begin position="27"/>
        <end position="49"/>
    </location>
</feature>
<feature type="transmembrane region" description="Helical" evidence="1">
    <location>
        <begin position="128"/>
        <end position="149"/>
    </location>
</feature>
<dbReference type="InterPro" id="IPR033879">
    <property type="entry name" value="UPP_Pase"/>
</dbReference>
<dbReference type="Pfam" id="PF01569">
    <property type="entry name" value="PAP2"/>
    <property type="match status" value="1"/>
</dbReference>
<proteinExistence type="predicted"/>
<gene>
    <name evidence="3" type="ORF">EDM58_00090</name>
</gene>
<feature type="transmembrane region" description="Helical" evidence="1">
    <location>
        <begin position="56"/>
        <end position="82"/>
    </location>
</feature>
<accession>A0A3M8DDB6</accession>